<reference evidence="2" key="1">
    <citation type="submission" date="2025-08" db="UniProtKB">
        <authorList>
            <consortium name="Ensembl"/>
        </authorList>
    </citation>
    <scope>IDENTIFICATION</scope>
</reference>
<accession>A0A8C0VGY9</accession>
<feature type="transmembrane region" description="Helical" evidence="1">
    <location>
        <begin position="48"/>
        <end position="70"/>
    </location>
</feature>
<organism evidence="2 3">
    <name type="scientific">Cyanistes caeruleus</name>
    <name type="common">Eurasian blue tit</name>
    <name type="synonym">Parus caeruleus</name>
    <dbReference type="NCBI Taxonomy" id="156563"/>
    <lineage>
        <taxon>Eukaryota</taxon>
        <taxon>Metazoa</taxon>
        <taxon>Chordata</taxon>
        <taxon>Craniata</taxon>
        <taxon>Vertebrata</taxon>
        <taxon>Euteleostomi</taxon>
        <taxon>Archelosauria</taxon>
        <taxon>Archosauria</taxon>
        <taxon>Dinosauria</taxon>
        <taxon>Saurischia</taxon>
        <taxon>Theropoda</taxon>
        <taxon>Coelurosauria</taxon>
        <taxon>Aves</taxon>
        <taxon>Neognathae</taxon>
        <taxon>Neoaves</taxon>
        <taxon>Telluraves</taxon>
        <taxon>Australaves</taxon>
        <taxon>Passeriformes</taxon>
        <taxon>Paridae</taxon>
        <taxon>Cyanistes</taxon>
    </lineage>
</organism>
<dbReference type="Proteomes" id="UP000694410">
    <property type="component" value="Unplaced"/>
</dbReference>
<reference evidence="2" key="2">
    <citation type="submission" date="2025-09" db="UniProtKB">
        <authorList>
            <consortium name="Ensembl"/>
        </authorList>
    </citation>
    <scope>IDENTIFICATION</scope>
</reference>
<keyword evidence="1" id="KW-0472">Membrane</keyword>
<dbReference type="Ensembl" id="ENSCCET00000035987.1">
    <property type="protein sequence ID" value="ENSCCEP00000023899.1"/>
    <property type="gene ID" value="ENSCCEG00000021301.1"/>
</dbReference>
<name>A0A8C0VGY9_CYACU</name>
<proteinExistence type="predicted"/>
<evidence type="ECO:0000256" key="1">
    <source>
        <dbReference type="SAM" id="Phobius"/>
    </source>
</evidence>
<sequence>MNPTKIQECSSSAYYLSVSLRDMSDNPVNNQKVKPADVFQVFHPISGVPVMVLAIFPWLDPSISVPLVLFEKKGKKINLQINPQTKLTS</sequence>
<dbReference type="AlphaFoldDB" id="A0A8C0VGY9"/>
<evidence type="ECO:0000313" key="3">
    <source>
        <dbReference type="Proteomes" id="UP000694410"/>
    </source>
</evidence>
<keyword evidence="1" id="KW-0812">Transmembrane</keyword>
<keyword evidence="1" id="KW-1133">Transmembrane helix</keyword>
<evidence type="ECO:0000313" key="2">
    <source>
        <dbReference type="Ensembl" id="ENSCCEP00000023899.1"/>
    </source>
</evidence>
<keyword evidence="3" id="KW-1185">Reference proteome</keyword>
<protein>
    <submittedName>
        <fullName evidence="2">Uncharacterized protein</fullName>
    </submittedName>
</protein>